<evidence type="ECO:0000313" key="3">
    <source>
        <dbReference type="Proteomes" id="UP000428333"/>
    </source>
</evidence>
<feature type="region of interest" description="Disordered" evidence="1">
    <location>
        <begin position="191"/>
        <end position="245"/>
    </location>
</feature>
<comment type="caution">
    <text evidence="2">The sequence shown here is derived from an EMBL/GenBank/DDBJ whole genome shotgun (WGS) entry which is preliminary data.</text>
</comment>
<reference evidence="2 3" key="1">
    <citation type="journal article" date="2019" name="Genome Biol. Evol.">
        <title>The Rhododendron genome and chromosomal organization provide insight into shared whole-genome duplications across the heath family (Ericaceae).</title>
        <authorList>
            <person name="Soza V.L."/>
            <person name="Lindsley D."/>
            <person name="Waalkes A."/>
            <person name="Ramage E."/>
            <person name="Patwardhan R.P."/>
            <person name="Burton J.N."/>
            <person name="Adey A."/>
            <person name="Kumar A."/>
            <person name="Qiu R."/>
            <person name="Shendure J."/>
            <person name="Hall B."/>
        </authorList>
    </citation>
    <scope>NUCLEOTIDE SEQUENCE [LARGE SCALE GENOMIC DNA]</scope>
    <source>
        <strain evidence="2">RSF 1966-606</strain>
    </source>
</reference>
<feature type="compositionally biased region" description="Low complexity" evidence="1">
    <location>
        <begin position="219"/>
        <end position="231"/>
    </location>
</feature>
<gene>
    <name evidence="2" type="ORF">C3L33_07478</name>
</gene>
<dbReference type="Proteomes" id="UP000428333">
    <property type="component" value="Linkage Group LG04"/>
</dbReference>
<dbReference type="EMBL" id="QEFC01001001">
    <property type="protein sequence ID" value="KAE9460693.1"/>
    <property type="molecule type" value="Genomic_DNA"/>
</dbReference>
<evidence type="ECO:0000313" key="2">
    <source>
        <dbReference type="EMBL" id="KAE9460693.1"/>
    </source>
</evidence>
<accession>A0A6A4LN66</accession>
<name>A0A6A4LN66_9ERIC</name>
<sequence length="274" mass="27270">DGLEADVEVTTGLVPGVAVGATECTGRDAGVSAGVSAGVPAAANDDLEADKNQGEEIKILAIREGAEAAATGESGDEAGTRDRGESGDEAGTRGGGSGTATESQQPAVGVALLPALLPVMKFMHGVKLVTFAASLPLLVANGGGSSMGVTVNQTLALALPGACDVQTPSVSQCNGKLTFLILIASNSRKRSSKFSSTYPRPSKCSRGSPAESPDDSSDDTPTTGSDSDIPSEGTGSKTVPTTSVSSDRITIQSTLHIAVFLVSVISSASAATGF</sequence>
<feature type="compositionally biased region" description="Polar residues" evidence="1">
    <location>
        <begin position="233"/>
        <end position="245"/>
    </location>
</feature>
<evidence type="ECO:0000256" key="1">
    <source>
        <dbReference type="SAM" id="MobiDB-lite"/>
    </source>
</evidence>
<feature type="non-terminal residue" evidence="2">
    <location>
        <position position="1"/>
    </location>
</feature>
<dbReference type="OrthoDB" id="911994at2759"/>
<protein>
    <submittedName>
        <fullName evidence="2">Uncharacterized protein</fullName>
    </submittedName>
</protein>
<keyword evidence="3" id="KW-1185">Reference proteome</keyword>
<organism evidence="2 3">
    <name type="scientific">Rhododendron williamsianum</name>
    <dbReference type="NCBI Taxonomy" id="262921"/>
    <lineage>
        <taxon>Eukaryota</taxon>
        <taxon>Viridiplantae</taxon>
        <taxon>Streptophyta</taxon>
        <taxon>Embryophyta</taxon>
        <taxon>Tracheophyta</taxon>
        <taxon>Spermatophyta</taxon>
        <taxon>Magnoliopsida</taxon>
        <taxon>eudicotyledons</taxon>
        <taxon>Gunneridae</taxon>
        <taxon>Pentapetalae</taxon>
        <taxon>asterids</taxon>
        <taxon>Ericales</taxon>
        <taxon>Ericaceae</taxon>
        <taxon>Ericoideae</taxon>
        <taxon>Rhodoreae</taxon>
        <taxon>Rhododendron</taxon>
    </lineage>
</organism>
<dbReference type="AlphaFoldDB" id="A0A6A4LN66"/>
<proteinExistence type="predicted"/>
<feature type="region of interest" description="Disordered" evidence="1">
    <location>
        <begin position="65"/>
        <end position="103"/>
    </location>
</feature>